<sequence>MVKIAFSSPFSGKEPAKDAHCLVPEKDPEVATTRPDTHSTGRCLLTLLGLAFILAGLIVGGACIYKFFVHRHKTFEGKLSYIDHTDLDGEPYYLPVSEEADIREEDNVVLINVPVPSFSRGDSAAIVHDFDRLLTAYLDLELQKCYIINLNTSIVLPPRNLLDLFMKIERGAYLPQSYLVREELVVTDRIDDLSELGVFIYQRCEGRETYRLQRRDQIIGVQKRSAERCSQIKHFENNFAVMTLICQE</sequence>
<dbReference type="PROSITE" id="PS50869">
    <property type="entry name" value="BRICHOS"/>
    <property type="match status" value="1"/>
</dbReference>
<accession>A0AAV6Z1E4</accession>
<proteinExistence type="inferred from homology"/>
<keyword evidence="7" id="KW-1015">Disulfide bond</keyword>
<keyword evidence="8" id="KW-0325">Glycoprotein</keyword>
<protein>
    <recommendedName>
        <fullName evidence="9">Integral membrane protein 2</fullName>
    </recommendedName>
</protein>
<dbReference type="GO" id="GO:0001540">
    <property type="term" value="F:amyloid-beta binding"/>
    <property type="evidence" value="ECO:0007669"/>
    <property type="project" value="TreeGrafter"/>
</dbReference>
<comment type="caution">
    <text evidence="11">The sequence shown here is derived from an EMBL/GenBank/DDBJ whole genome shotgun (WGS) entry which is preliminary data.</text>
</comment>
<dbReference type="GO" id="GO:0005794">
    <property type="term" value="C:Golgi apparatus"/>
    <property type="evidence" value="ECO:0007669"/>
    <property type="project" value="TreeGrafter"/>
</dbReference>
<dbReference type="GO" id="GO:0005886">
    <property type="term" value="C:plasma membrane"/>
    <property type="evidence" value="ECO:0007669"/>
    <property type="project" value="UniProtKB-UniRule"/>
</dbReference>
<keyword evidence="3 9" id="KW-0812">Transmembrane</keyword>
<evidence type="ECO:0000256" key="1">
    <source>
        <dbReference type="ARBA" id="ARBA00004606"/>
    </source>
</evidence>
<evidence type="ECO:0000259" key="10">
    <source>
        <dbReference type="PROSITE" id="PS50869"/>
    </source>
</evidence>
<evidence type="ECO:0000256" key="8">
    <source>
        <dbReference type="ARBA" id="ARBA00023180"/>
    </source>
</evidence>
<feature type="domain" description="BRICHOS" evidence="10">
    <location>
        <begin position="118"/>
        <end position="212"/>
    </location>
</feature>
<evidence type="ECO:0000256" key="2">
    <source>
        <dbReference type="ARBA" id="ARBA00006794"/>
    </source>
</evidence>
<evidence type="ECO:0000256" key="3">
    <source>
        <dbReference type="ARBA" id="ARBA00022692"/>
    </source>
</evidence>
<gene>
    <name evidence="11" type="ORF">GDO81_019760</name>
</gene>
<dbReference type="EMBL" id="WNYA01011323">
    <property type="protein sequence ID" value="KAG8540171.1"/>
    <property type="molecule type" value="Genomic_DNA"/>
</dbReference>
<dbReference type="GO" id="GO:0070062">
    <property type="term" value="C:extracellular exosome"/>
    <property type="evidence" value="ECO:0007669"/>
    <property type="project" value="TreeGrafter"/>
</dbReference>
<dbReference type="PANTHER" id="PTHR10962">
    <property type="entry name" value="INTEGRAL TRANSMEMBRANE PROTEIN 2"/>
    <property type="match status" value="1"/>
</dbReference>
<dbReference type="AlphaFoldDB" id="A0AAV6Z1E4"/>
<dbReference type="GO" id="GO:0042985">
    <property type="term" value="P:negative regulation of amyloid precursor protein biosynthetic process"/>
    <property type="evidence" value="ECO:0007669"/>
    <property type="project" value="TreeGrafter"/>
</dbReference>
<evidence type="ECO:0000256" key="7">
    <source>
        <dbReference type="ARBA" id="ARBA00023157"/>
    </source>
</evidence>
<dbReference type="Pfam" id="PF04089">
    <property type="entry name" value="BRICHOS"/>
    <property type="match status" value="1"/>
</dbReference>
<dbReference type="PANTHER" id="PTHR10962:SF7">
    <property type="entry name" value="INTEGRAL MEMBRANE PROTEIN 2A"/>
    <property type="match status" value="1"/>
</dbReference>
<comment type="similarity">
    <text evidence="2 9">Belongs to the ITM2 family.</text>
</comment>
<name>A0AAV6Z1E4_ENGPU</name>
<comment type="subcellular location">
    <subcellularLocation>
        <location evidence="1 9">Membrane</location>
        <topology evidence="1 9">Single-pass type II membrane protein</topology>
    </subcellularLocation>
</comment>
<keyword evidence="9" id="KW-1003">Cell membrane</keyword>
<keyword evidence="5 9" id="KW-1133">Transmembrane helix</keyword>
<dbReference type="SMART" id="SM01039">
    <property type="entry name" value="BRICHOS"/>
    <property type="match status" value="1"/>
</dbReference>
<dbReference type="Proteomes" id="UP000824782">
    <property type="component" value="Unassembled WGS sequence"/>
</dbReference>
<dbReference type="InterPro" id="IPR007084">
    <property type="entry name" value="BRICHOS_dom"/>
</dbReference>
<reference evidence="11" key="1">
    <citation type="thesis" date="2020" institute="ProQuest LLC" country="789 East Eisenhower Parkway, Ann Arbor, MI, USA">
        <title>Comparative Genomics and Chromosome Evolution.</title>
        <authorList>
            <person name="Mudd A.B."/>
        </authorList>
    </citation>
    <scope>NUCLEOTIDE SEQUENCE</scope>
    <source>
        <strain evidence="11">237g6f4</strain>
        <tissue evidence="11">Blood</tissue>
    </source>
</reference>
<keyword evidence="6 9" id="KW-0472">Membrane</keyword>
<dbReference type="InterPro" id="IPR040145">
    <property type="entry name" value="ITM2"/>
</dbReference>
<evidence type="ECO:0000256" key="4">
    <source>
        <dbReference type="ARBA" id="ARBA00022968"/>
    </source>
</evidence>
<keyword evidence="12" id="KW-1185">Reference proteome</keyword>
<evidence type="ECO:0000313" key="11">
    <source>
        <dbReference type="EMBL" id="KAG8540171.1"/>
    </source>
</evidence>
<evidence type="ECO:0000256" key="6">
    <source>
        <dbReference type="ARBA" id="ARBA00023136"/>
    </source>
</evidence>
<feature type="transmembrane region" description="Helical" evidence="9">
    <location>
        <begin position="44"/>
        <end position="68"/>
    </location>
</feature>
<keyword evidence="4 9" id="KW-0735">Signal-anchor</keyword>
<evidence type="ECO:0000256" key="5">
    <source>
        <dbReference type="ARBA" id="ARBA00022989"/>
    </source>
</evidence>
<evidence type="ECO:0000256" key="9">
    <source>
        <dbReference type="RuleBase" id="RU367061"/>
    </source>
</evidence>
<evidence type="ECO:0000313" key="12">
    <source>
        <dbReference type="Proteomes" id="UP000824782"/>
    </source>
</evidence>
<organism evidence="11 12">
    <name type="scientific">Engystomops pustulosus</name>
    <name type="common">Tungara frog</name>
    <name type="synonym">Physalaemus pustulosus</name>
    <dbReference type="NCBI Taxonomy" id="76066"/>
    <lineage>
        <taxon>Eukaryota</taxon>
        <taxon>Metazoa</taxon>
        <taxon>Chordata</taxon>
        <taxon>Craniata</taxon>
        <taxon>Vertebrata</taxon>
        <taxon>Euteleostomi</taxon>
        <taxon>Amphibia</taxon>
        <taxon>Batrachia</taxon>
        <taxon>Anura</taxon>
        <taxon>Neobatrachia</taxon>
        <taxon>Hyloidea</taxon>
        <taxon>Leptodactylidae</taxon>
        <taxon>Leiuperinae</taxon>
        <taxon>Engystomops</taxon>
    </lineage>
</organism>